<keyword evidence="2" id="KW-1185">Reference proteome</keyword>
<protein>
    <submittedName>
        <fullName evidence="1">HPr family phosphocarrier protein</fullName>
    </submittedName>
</protein>
<sequence length="86" mass="9269">MYEKQIIIENPTGLHARPASQLTTLCKGYSDAVTILCGETEINPKSIVSVLSGGVKKGSEVIVRVVGPEEEKVGNEIVAFLQNLKE</sequence>
<dbReference type="EMBL" id="CP042469">
    <property type="protein sequence ID" value="QOX62204.1"/>
    <property type="molecule type" value="Genomic_DNA"/>
</dbReference>
<dbReference type="Proteomes" id="UP000594014">
    <property type="component" value="Chromosome"/>
</dbReference>
<reference evidence="1" key="1">
    <citation type="submission" date="2019-08" db="EMBL/GenBank/DDBJ databases">
        <title>Genome sequence of Clostridiales bacterium MT110.</title>
        <authorList>
            <person name="Cao J."/>
        </authorList>
    </citation>
    <scope>NUCLEOTIDE SEQUENCE</scope>
    <source>
        <strain evidence="1">MT110</strain>
    </source>
</reference>
<accession>A0ACD1A736</accession>
<name>A0ACD1A736_9FIRM</name>
<organism evidence="1 2">
    <name type="scientific">Anoxybacterium hadale</name>
    <dbReference type="NCBI Taxonomy" id="3408580"/>
    <lineage>
        <taxon>Bacteria</taxon>
        <taxon>Bacillati</taxon>
        <taxon>Bacillota</taxon>
        <taxon>Clostridia</taxon>
        <taxon>Peptostreptococcales</taxon>
        <taxon>Anaerovoracaceae</taxon>
        <taxon>Anoxybacterium</taxon>
    </lineage>
</organism>
<evidence type="ECO:0000313" key="2">
    <source>
        <dbReference type="Proteomes" id="UP000594014"/>
    </source>
</evidence>
<gene>
    <name evidence="1" type="ORF">FRZ06_01970</name>
</gene>
<proteinExistence type="predicted"/>
<evidence type="ECO:0000313" key="1">
    <source>
        <dbReference type="EMBL" id="QOX62204.1"/>
    </source>
</evidence>